<feature type="non-terminal residue" evidence="3">
    <location>
        <position position="196"/>
    </location>
</feature>
<dbReference type="PROSITE" id="PS50108">
    <property type="entry name" value="CRIB"/>
    <property type="match status" value="1"/>
</dbReference>
<dbReference type="Proteomes" id="UP000325081">
    <property type="component" value="Unassembled WGS sequence"/>
</dbReference>
<dbReference type="Pfam" id="PF00786">
    <property type="entry name" value="PBD"/>
    <property type="match status" value="1"/>
</dbReference>
<dbReference type="PANTHER" id="PTHR46325">
    <property type="entry name" value="CRIB DOMAIN-CONTAINING PROTEIN RIC8"/>
    <property type="match status" value="1"/>
</dbReference>
<dbReference type="InterPro" id="IPR000095">
    <property type="entry name" value="CRIB_dom"/>
</dbReference>
<dbReference type="InterPro" id="IPR036936">
    <property type="entry name" value="CRIB_dom_sf"/>
</dbReference>
<gene>
    <name evidence="3" type="ORF">STAS_23097</name>
</gene>
<proteinExistence type="predicted"/>
<feature type="compositionally biased region" description="Basic and acidic residues" evidence="1">
    <location>
        <begin position="78"/>
        <end position="89"/>
    </location>
</feature>
<keyword evidence="4" id="KW-1185">Reference proteome</keyword>
<dbReference type="SMART" id="SM00285">
    <property type="entry name" value="PBD"/>
    <property type="match status" value="1"/>
</dbReference>
<sequence>MTTSKMKGLLKGLRYISQIFDDVKEQEIQIGHPTDVKHVAHIGWDGPAVDSPSWMKEFKSSRFQSAPLGPPLDSIDNPEIKWVSEDSKRGHNRASTSSSKKDLPELPKSSRRNSENNNISNDSPRKQKSRKSRKHQAKDYADISIQATQESISSNSDIPRKSRQKKSQESNGGGCSTRSRYKGTISNDIETSHSNS</sequence>
<dbReference type="AlphaFoldDB" id="A0A5A7QLA6"/>
<name>A0A5A7QLA6_STRAF</name>
<feature type="region of interest" description="Disordered" evidence="1">
    <location>
        <begin position="61"/>
        <end position="196"/>
    </location>
</feature>
<evidence type="ECO:0000313" key="4">
    <source>
        <dbReference type="Proteomes" id="UP000325081"/>
    </source>
</evidence>
<feature type="domain" description="CRIB" evidence="2">
    <location>
        <begin position="30"/>
        <end position="43"/>
    </location>
</feature>
<accession>A0A5A7QLA6</accession>
<feature type="compositionally biased region" description="Polar residues" evidence="1">
    <location>
        <begin position="145"/>
        <end position="157"/>
    </location>
</feature>
<evidence type="ECO:0000259" key="2">
    <source>
        <dbReference type="PROSITE" id="PS50108"/>
    </source>
</evidence>
<reference evidence="4" key="1">
    <citation type="journal article" date="2019" name="Curr. Biol.">
        <title>Genome Sequence of Striga asiatica Provides Insight into the Evolution of Plant Parasitism.</title>
        <authorList>
            <person name="Yoshida S."/>
            <person name="Kim S."/>
            <person name="Wafula E.K."/>
            <person name="Tanskanen J."/>
            <person name="Kim Y.M."/>
            <person name="Honaas L."/>
            <person name="Yang Z."/>
            <person name="Spallek T."/>
            <person name="Conn C.E."/>
            <person name="Ichihashi Y."/>
            <person name="Cheong K."/>
            <person name="Cui S."/>
            <person name="Der J.P."/>
            <person name="Gundlach H."/>
            <person name="Jiao Y."/>
            <person name="Hori C."/>
            <person name="Ishida J.K."/>
            <person name="Kasahara H."/>
            <person name="Kiba T."/>
            <person name="Kim M.S."/>
            <person name="Koo N."/>
            <person name="Laohavisit A."/>
            <person name="Lee Y.H."/>
            <person name="Lumba S."/>
            <person name="McCourt P."/>
            <person name="Mortimer J.C."/>
            <person name="Mutuku J.M."/>
            <person name="Nomura T."/>
            <person name="Sasaki-Sekimoto Y."/>
            <person name="Seto Y."/>
            <person name="Wang Y."/>
            <person name="Wakatake T."/>
            <person name="Sakakibara H."/>
            <person name="Demura T."/>
            <person name="Yamaguchi S."/>
            <person name="Yoneyama K."/>
            <person name="Manabe R.I."/>
            <person name="Nelson D.C."/>
            <person name="Schulman A.H."/>
            <person name="Timko M.P."/>
            <person name="dePamphilis C.W."/>
            <person name="Choi D."/>
            <person name="Shirasu K."/>
        </authorList>
    </citation>
    <scope>NUCLEOTIDE SEQUENCE [LARGE SCALE GENOMIC DNA]</scope>
    <source>
        <strain evidence="4">cv. UVA1</strain>
    </source>
</reference>
<comment type="caution">
    <text evidence="3">The sequence shown here is derived from an EMBL/GenBank/DDBJ whole genome shotgun (WGS) entry which is preliminary data.</text>
</comment>
<evidence type="ECO:0000313" key="3">
    <source>
        <dbReference type="EMBL" id="GER46105.1"/>
    </source>
</evidence>
<dbReference type="EMBL" id="BKCP01007404">
    <property type="protein sequence ID" value="GER46105.1"/>
    <property type="molecule type" value="Genomic_DNA"/>
</dbReference>
<protein>
    <submittedName>
        <fullName evidence="3">CRIB domain-containing protein RIC6</fullName>
    </submittedName>
</protein>
<feature type="compositionally biased region" description="Basic residues" evidence="1">
    <location>
        <begin position="126"/>
        <end position="136"/>
    </location>
</feature>
<dbReference type="PANTHER" id="PTHR46325:SF20">
    <property type="entry name" value="CRIB DOMAIN-CONTAINING PROTEIN RIC10"/>
    <property type="match status" value="1"/>
</dbReference>
<dbReference type="CDD" id="cd00132">
    <property type="entry name" value="CRIB"/>
    <property type="match status" value="1"/>
</dbReference>
<feature type="compositionally biased region" description="Polar residues" evidence="1">
    <location>
        <begin position="184"/>
        <end position="196"/>
    </location>
</feature>
<dbReference type="Gene3D" id="3.90.810.10">
    <property type="entry name" value="CRIB domain"/>
    <property type="match status" value="1"/>
</dbReference>
<dbReference type="OrthoDB" id="4206278at2759"/>
<evidence type="ECO:0000256" key="1">
    <source>
        <dbReference type="SAM" id="MobiDB-lite"/>
    </source>
</evidence>
<organism evidence="3 4">
    <name type="scientific">Striga asiatica</name>
    <name type="common">Asiatic witchweed</name>
    <name type="synonym">Buchnera asiatica</name>
    <dbReference type="NCBI Taxonomy" id="4170"/>
    <lineage>
        <taxon>Eukaryota</taxon>
        <taxon>Viridiplantae</taxon>
        <taxon>Streptophyta</taxon>
        <taxon>Embryophyta</taxon>
        <taxon>Tracheophyta</taxon>
        <taxon>Spermatophyta</taxon>
        <taxon>Magnoliopsida</taxon>
        <taxon>eudicotyledons</taxon>
        <taxon>Gunneridae</taxon>
        <taxon>Pentapetalae</taxon>
        <taxon>asterids</taxon>
        <taxon>lamiids</taxon>
        <taxon>Lamiales</taxon>
        <taxon>Orobanchaceae</taxon>
        <taxon>Buchnereae</taxon>
        <taxon>Striga</taxon>
    </lineage>
</organism>